<dbReference type="RefSeq" id="WP_058593795.1">
    <property type="nucleotide sequence ID" value="NZ_LDRK01000031.1"/>
</dbReference>
<comment type="caution">
    <text evidence="2">The sequence shown here is derived from an EMBL/GenBank/DDBJ whole genome shotgun (WGS) entry which is preliminary data.</text>
</comment>
<dbReference type="AlphaFoldDB" id="A0A147ENS5"/>
<reference evidence="2 3" key="1">
    <citation type="journal article" date="2016" name="Front. Microbiol.">
        <title>Genomic Resource of Rice Seed Associated Bacteria.</title>
        <authorList>
            <person name="Midha S."/>
            <person name="Bansal K."/>
            <person name="Sharma S."/>
            <person name="Kumar N."/>
            <person name="Patil P.P."/>
            <person name="Chaudhry V."/>
            <person name="Patil P.B."/>
        </authorList>
    </citation>
    <scope>NUCLEOTIDE SEQUENCE [LARGE SCALE GENOMIC DNA]</scope>
    <source>
        <strain evidence="2 3">NS354</strain>
    </source>
</reference>
<feature type="signal peptide" evidence="1">
    <location>
        <begin position="1"/>
        <end position="21"/>
    </location>
</feature>
<dbReference type="PROSITE" id="PS51257">
    <property type="entry name" value="PROKAR_LIPOPROTEIN"/>
    <property type="match status" value="1"/>
</dbReference>
<organism evidence="2 3">
    <name type="scientific">Leucobacter chromiiresistens</name>
    <dbReference type="NCBI Taxonomy" id="1079994"/>
    <lineage>
        <taxon>Bacteria</taxon>
        <taxon>Bacillati</taxon>
        <taxon>Actinomycetota</taxon>
        <taxon>Actinomycetes</taxon>
        <taxon>Micrococcales</taxon>
        <taxon>Microbacteriaceae</taxon>
        <taxon>Leucobacter</taxon>
    </lineage>
</organism>
<accession>A0A147ENS5</accession>
<dbReference type="PATRIC" id="fig|1079994.3.peg.1452"/>
<feature type="chain" id="PRO_5007544489" description="Lipoprotein" evidence="1">
    <location>
        <begin position="22"/>
        <end position="189"/>
    </location>
</feature>
<evidence type="ECO:0000256" key="1">
    <source>
        <dbReference type="SAM" id="SignalP"/>
    </source>
</evidence>
<keyword evidence="1" id="KW-0732">Signal</keyword>
<proteinExistence type="predicted"/>
<sequence>MKRQILRIITLALLACTGLIASGCAVQEPTDPEPISPLTFPEVRTIQNDQLEEFAALIPAEQIVDRWGPIEATMGMSCDTDLGGRKPYFQEETGTRMLTGGIYLYLSDSADVAAILDQFASSKAGLDWGVAPADGTNAAQADLVLESPDGFSYYVNFNSNTLRGANQLSIRSYGPCVIPPKDFSPHDEY</sequence>
<keyword evidence="3" id="KW-1185">Reference proteome</keyword>
<evidence type="ECO:0008006" key="4">
    <source>
        <dbReference type="Google" id="ProtNLM"/>
    </source>
</evidence>
<name>A0A147ENS5_9MICO</name>
<evidence type="ECO:0000313" key="2">
    <source>
        <dbReference type="EMBL" id="KTR86025.1"/>
    </source>
</evidence>
<gene>
    <name evidence="2" type="ORF">NS354_06675</name>
</gene>
<protein>
    <recommendedName>
        <fullName evidence="4">Lipoprotein</fullName>
    </recommendedName>
</protein>
<dbReference type="EMBL" id="LDRK01000031">
    <property type="protein sequence ID" value="KTR86025.1"/>
    <property type="molecule type" value="Genomic_DNA"/>
</dbReference>
<dbReference type="OrthoDB" id="4992340at2"/>
<dbReference type="Proteomes" id="UP000070810">
    <property type="component" value="Unassembled WGS sequence"/>
</dbReference>
<evidence type="ECO:0000313" key="3">
    <source>
        <dbReference type="Proteomes" id="UP000070810"/>
    </source>
</evidence>